<dbReference type="NCBIfam" id="TIGR01391">
    <property type="entry name" value="dnaG"/>
    <property type="match status" value="1"/>
</dbReference>
<evidence type="ECO:0000256" key="2">
    <source>
        <dbReference type="ARBA" id="ARBA00022515"/>
    </source>
</evidence>
<comment type="function">
    <text evidence="12 13">RNA polymerase that catalyzes the synthesis of short RNA molecules used as primers for DNA polymerase during DNA replication.</text>
</comment>
<dbReference type="Gene3D" id="3.90.980.10">
    <property type="entry name" value="DNA primase, catalytic core, N-terminal domain"/>
    <property type="match status" value="1"/>
</dbReference>
<keyword evidence="6 12" id="KW-0479">Metal-binding</keyword>
<comment type="caution">
    <text evidence="16">The sequence shown here is derived from an EMBL/GenBank/DDBJ whole genome shotgun (WGS) entry which is preliminary data.</text>
</comment>
<proteinExistence type="inferred from homology"/>
<dbReference type="Proteomes" id="UP000179448">
    <property type="component" value="Unassembled WGS sequence"/>
</dbReference>
<dbReference type="PROSITE" id="PS50880">
    <property type="entry name" value="TOPRIM"/>
    <property type="match status" value="1"/>
</dbReference>
<dbReference type="GO" id="GO:0005737">
    <property type="term" value="C:cytoplasm"/>
    <property type="evidence" value="ECO:0007669"/>
    <property type="project" value="TreeGrafter"/>
</dbReference>
<keyword evidence="8 12" id="KW-0862">Zinc</keyword>
<keyword evidence="7 12" id="KW-0863">Zinc-finger</keyword>
<keyword evidence="10 12" id="KW-0238">DNA-binding</keyword>
<dbReference type="InterPro" id="IPR006295">
    <property type="entry name" value="DNA_primase_DnaG"/>
</dbReference>
<evidence type="ECO:0000256" key="10">
    <source>
        <dbReference type="ARBA" id="ARBA00023125"/>
    </source>
</evidence>
<dbReference type="InterPro" id="IPR050219">
    <property type="entry name" value="DnaG_primase"/>
</dbReference>
<evidence type="ECO:0000256" key="8">
    <source>
        <dbReference type="ARBA" id="ARBA00022833"/>
    </source>
</evidence>
<sequence>MSSDTVNNIKESLPIEEVVGSYIKLERAGKNYRARCPFHNEKTPSFYVTPDIGIYKCFGCGKGGDIFSFVEEIEGLDFFGALKLLASKAGISLTKEFNSEYPANVLYDILDFVRRLYEVNLRQTPEVVEYLLSRGITKETLTNFHVGYATAGGDTVYRVLKEKGYNDRDIEMAGICAKGEGKYYDRFRERIMFPINDTQGRTVAFSGRIFPLSVSKTDTAKTGKYINSPEGKLYNKSNILFGYDRAKRAMLSQSRVIIVEGQIDLLMAHQVGTIEAVALSGTALTPEHCKLIKRFTDNVILALDHDDAGITATERSVMVGYEKELDMRVALMSSGKDPADVIASNPDEWHNALTNACDYIEVRLDLIRIENVDKRIQEKYGAIRSHIFPFIEMVPNAVYRDRYLQKCSDILGVEVSGVRTEYERWMASQKHTTRITSPLAKQVESKSDDDIKITQDNISPRDMIIGIIEYIKSLYPEKDQSPYHEKFNVIYDKYISSSEKESRPVGITPYQICINELGGLTDVLITRMGIRLEKQDEKNQKQLLNGALFLYEKDMIEKKRADIRHNLMSCDKNSPEYLLLVAELESLTRSLDDIKKEINQEYL</sequence>
<protein>
    <recommendedName>
        <fullName evidence="12 13">DNA primase</fullName>
        <ecNumber evidence="12">2.7.7.101</ecNumber>
    </recommendedName>
</protein>
<evidence type="ECO:0000259" key="15">
    <source>
        <dbReference type="PROSITE" id="PS50880"/>
    </source>
</evidence>
<dbReference type="InterPro" id="IPR036977">
    <property type="entry name" value="DNA_primase_Znf_CHC2"/>
</dbReference>
<comment type="subunit">
    <text evidence="12">Monomer. Interacts with DnaB.</text>
</comment>
<evidence type="ECO:0000256" key="3">
    <source>
        <dbReference type="ARBA" id="ARBA00022679"/>
    </source>
</evidence>
<dbReference type="GO" id="GO:0003899">
    <property type="term" value="F:DNA-directed RNA polymerase activity"/>
    <property type="evidence" value="ECO:0007669"/>
    <property type="project" value="UniProtKB-UniRule"/>
</dbReference>
<dbReference type="SMART" id="SM00493">
    <property type="entry name" value="TOPRIM"/>
    <property type="match status" value="1"/>
</dbReference>
<keyword evidence="2 12" id="KW-0639">Primosome</keyword>
<dbReference type="AlphaFoldDB" id="A0A1F6WQF5"/>
<dbReference type="InterPro" id="IPR034151">
    <property type="entry name" value="TOPRIM_DnaG_bac"/>
</dbReference>
<reference evidence="16 17" key="1">
    <citation type="journal article" date="2016" name="Nat. Commun.">
        <title>Thousands of microbial genomes shed light on interconnected biogeochemical processes in an aquifer system.</title>
        <authorList>
            <person name="Anantharaman K."/>
            <person name="Brown C.T."/>
            <person name="Hug L.A."/>
            <person name="Sharon I."/>
            <person name="Castelle C.J."/>
            <person name="Probst A.J."/>
            <person name="Thomas B.C."/>
            <person name="Singh A."/>
            <person name="Wilkins M.J."/>
            <person name="Karaoz U."/>
            <person name="Brodie E.L."/>
            <person name="Williams K.H."/>
            <person name="Hubbard S.S."/>
            <person name="Banfield J.F."/>
        </authorList>
    </citation>
    <scope>NUCLEOTIDE SEQUENCE [LARGE SCALE GENOMIC DNA]</scope>
</reference>
<organism evidence="16 17">
    <name type="scientific">Candidatus Nomurabacteria bacterium RIFCSPLOWO2_01_FULL_36_10b</name>
    <dbReference type="NCBI Taxonomy" id="1801766"/>
    <lineage>
        <taxon>Bacteria</taxon>
        <taxon>Candidatus Nomuraibacteriota</taxon>
    </lineage>
</organism>
<evidence type="ECO:0000256" key="13">
    <source>
        <dbReference type="PIRNR" id="PIRNR002811"/>
    </source>
</evidence>
<feature type="zinc finger region" description="CHC2-type" evidence="12 14">
    <location>
        <begin position="36"/>
        <end position="60"/>
    </location>
</feature>
<dbReference type="CDD" id="cd03364">
    <property type="entry name" value="TOPRIM_DnaG_primases"/>
    <property type="match status" value="1"/>
</dbReference>
<dbReference type="SUPFAM" id="SSF56731">
    <property type="entry name" value="DNA primase core"/>
    <property type="match status" value="1"/>
</dbReference>
<dbReference type="FunFam" id="3.90.580.10:FF:000001">
    <property type="entry name" value="DNA primase"/>
    <property type="match status" value="1"/>
</dbReference>
<keyword evidence="4 12" id="KW-0548">Nucleotidyltransferase</keyword>
<evidence type="ECO:0000256" key="14">
    <source>
        <dbReference type="PIRSR" id="PIRSR002811-1"/>
    </source>
</evidence>
<name>A0A1F6WQF5_9BACT</name>
<comment type="domain">
    <text evidence="12">Contains an N-terminal zinc-binding domain, a central core domain that contains the primase activity, and a C-terminal DnaB-binding domain.</text>
</comment>
<dbReference type="PANTHER" id="PTHR30313">
    <property type="entry name" value="DNA PRIMASE"/>
    <property type="match status" value="1"/>
</dbReference>
<evidence type="ECO:0000256" key="12">
    <source>
        <dbReference type="HAMAP-Rule" id="MF_00974"/>
    </source>
</evidence>
<dbReference type="GO" id="GO:0008270">
    <property type="term" value="F:zinc ion binding"/>
    <property type="evidence" value="ECO:0007669"/>
    <property type="project" value="UniProtKB-UniRule"/>
</dbReference>
<dbReference type="PIRSF" id="PIRSF002811">
    <property type="entry name" value="DnaG"/>
    <property type="match status" value="1"/>
</dbReference>
<gene>
    <name evidence="12" type="primary">dnaG</name>
    <name evidence="16" type="ORF">A2997_01195</name>
</gene>
<dbReference type="SUPFAM" id="SSF57783">
    <property type="entry name" value="Zinc beta-ribbon"/>
    <property type="match status" value="1"/>
</dbReference>
<accession>A0A1F6WQF5</accession>
<keyword evidence="11 12" id="KW-0804">Transcription</keyword>
<comment type="similarity">
    <text evidence="12 13">Belongs to the DnaG primase family.</text>
</comment>
<evidence type="ECO:0000256" key="6">
    <source>
        <dbReference type="ARBA" id="ARBA00022723"/>
    </source>
</evidence>
<dbReference type="InterPro" id="IPR037068">
    <property type="entry name" value="DNA_primase_core_N_sf"/>
</dbReference>
<feature type="domain" description="Toprim" evidence="15">
    <location>
        <begin position="254"/>
        <end position="333"/>
    </location>
</feature>
<dbReference type="Pfam" id="PF01807">
    <property type="entry name" value="Zn_ribbon_DnaG"/>
    <property type="match status" value="1"/>
</dbReference>
<evidence type="ECO:0000256" key="5">
    <source>
        <dbReference type="ARBA" id="ARBA00022705"/>
    </source>
</evidence>
<evidence type="ECO:0000256" key="7">
    <source>
        <dbReference type="ARBA" id="ARBA00022771"/>
    </source>
</evidence>
<keyword evidence="5 12" id="KW-0235">DNA replication</keyword>
<dbReference type="Pfam" id="PF08275">
    <property type="entry name" value="DNAG_N"/>
    <property type="match status" value="1"/>
</dbReference>
<dbReference type="SMART" id="SM00400">
    <property type="entry name" value="ZnF_CHCC"/>
    <property type="match status" value="1"/>
</dbReference>
<evidence type="ECO:0000256" key="9">
    <source>
        <dbReference type="ARBA" id="ARBA00022842"/>
    </source>
</evidence>
<evidence type="ECO:0000313" key="16">
    <source>
        <dbReference type="EMBL" id="OGI84097.1"/>
    </source>
</evidence>
<comment type="cofactor">
    <cofactor evidence="12 13 14">
        <name>Zn(2+)</name>
        <dbReference type="ChEBI" id="CHEBI:29105"/>
    </cofactor>
    <text evidence="12 13 14">Binds 1 zinc ion per monomer.</text>
</comment>
<keyword evidence="1 12" id="KW-0240">DNA-directed RNA polymerase</keyword>
<dbReference type="InterPro" id="IPR002694">
    <property type="entry name" value="Znf_CHC2"/>
</dbReference>
<dbReference type="InterPro" id="IPR013264">
    <property type="entry name" value="DNAG_N"/>
</dbReference>
<dbReference type="GO" id="GO:0003677">
    <property type="term" value="F:DNA binding"/>
    <property type="evidence" value="ECO:0007669"/>
    <property type="project" value="UniProtKB-KW"/>
</dbReference>
<dbReference type="EMBL" id="MFUQ01000003">
    <property type="protein sequence ID" value="OGI84097.1"/>
    <property type="molecule type" value="Genomic_DNA"/>
</dbReference>
<comment type="catalytic activity">
    <reaction evidence="12">
        <text>ssDNA + n NTP = ssDNA/pppN(pN)n-1 hybrid + (n-1) diphosphate.</text>
        <dbReference type="EC" id="2.7.7.101"/>
    </reaction>
</comment>
<keyword evidence="3 12" id="KW-0808">Transferase</keyword>
<evidence type="ECO:0000313" key="17">
    <source>
        <dbReference type="Proteomes" id="UP000179448"/>
    </source>
</evidence>
<dbReference type="STRING" id="1801766.A2997_01195"/>
<dbReference type="EC" id="2.7.7.101" evidence="12"/>
<dbReference type="Gene3D" id="3.90.580.10">
    <property type="entry name" value="Zinc finger, CHC2-type domain"/>
    <property type="match status" value="1"/>
</dbReference>
<dbReference type="InterPro" id="IPR006171">
    <property type="entry name" value="TOPRIM_dom"/>
</dbReference>
<dbReference type="Gene3D" id="3.40.1360.10">
    <property type="match status" value="1"/>
</dbReference>
<dbReference type="HAMAP" id="MF_00974">
    <property type="entry name" value="DNA_primase_DnaG"/>
    <property type="match status" value="1"/>
</dbReference>
<dbReference type="InterPro" id="IPR030846">
    <property type="entry name" value="DnaG_bac"/>
</dbReference>
<evidence type="ECO:0000256" key="1">
    <source>
        <dbReference type="ARBA" id="ARBA00022478"/>
    </source>
</evidence>
<dbReference type="GO" id="GO:0000428">
    <property type="term" value="C:DNA-directed RNA polymerase complex"/>
    <property type="evidence" value="ECO:0007669"/>
    <property type="project" value="UniProtKB-KW"/>
</dbReference>
<dbReference type="GO" id="GO:1990077">
    <property type="term" value="C:primosome complex"/>
    <property type="evidence" value="ECO:0007669"/>
    <property type="project" value="UniProtKB-KW"/>
</dbReference>
<dbReference type="GO" id="GO:0006269">
    <property type="term" value="P:DNA replication, synthesis of primer"/>
    <property type="evidence" value="ECO:0007669"/>
    <property type="project" value="UniProtKB-UniRule"/>
</dbReference>
<dbReference type="Pfam" id="PF13155">
    <property type="entry name" value="Toprim_2"/>
    <property type="match status" value="1"/>
</dbReference>
<evidence type="ECO:0000256" key="11">
    <source>
        <dbReference type="ARBA" id="ARBA00023163"/>
    </source>
</evidence>
<dbReference type="PANTHER" id="PTHR30313:SF2">
    <property type="entry name" value="DNA PRIMASE"/>
    <property type="match status" value="1"/>
</dbReference>
<keyword evidence="9" id="KW-0460">Magnesium</keyword>
<evidence type="ECO:0000256" key="4">
    <source>
        <dbReference type="ARBA" id="ARBA00022695"/>
    </source>
</evidence>